<evidence type="ECO:0000256" key="2">
    <source>
        <dbReference type="ARBA" id="ARBA00010617"/>
    </source>
</evidence>
<dbReference type="EMBL" id="PVEM01000008">
    <property type="protein sequence ID" value="PTD06180.1"/>
    <property type="molecule type" value="Genomic_DNA"/>
</dbReference>
<dbReference type="SUPFAM" id="SSF48264">
    <property type="entry name" value="Cytochrome P450"/>
    <property type="match status" value="1"/>
</dbReference>
<dbReference type="InterPro" id="IPR036396">
    <property type="entry name" value="Cyt_P450_sf"/>
</dbReference>
<dbReference type="GO" id="GO:0004497">
    <property type="term" value="F:monooxygenase activity"/>
    <property type="evidence" value="ECO:0007669"/>
    <property type="project" value="UniProtKB-KW"/>
</dbReference>
<dbReference type="AlphaFoldDB" id="A0A2T4GRN9"/>
<evidence type="ECO:0000256" key="8">
    <source>
        <dbReference type="PIRSR" id="PIRSR602401-1"/>
    </source>
</evidence>
<evidence type="ECO:0000256" key="4">
    <source>
        <dbReference type="ARBA" id="ARBA00022723"/>
    </source>
</evidence>
<dbReference type="GO" id="GO:0020037">
    <property type="term" value="F:heme binding"/>
    <property type="evidence" value="ECO:0007669"/>
    <property type="project" value="InterPro"/>
</dbReference>
<dbReference type="GO" id="GO:0005506">
    <property type="term" value="F:iron ion binding"/>
    <property type="evidence" value="ECO:0007669"/>
    <property type="project" value="InterPro"/>
</dbReference>
<evidence type="ECO:0000256" key="10">
    <source>
        <dbReference type="SAM" id="Phobius"/>
    </source>
</evidence>
<proteinExistence type="inferred from homology"/>
<keyword evidence="5 9" id="KW-0560">Oxidoreductase</keyword>
<dbReference type="Gene3D" id="1.10.630.10">
    <property type="entry name" value="Cytochrome P450"/>
    <property type="match status" value="1"/>
</dbReference>
<reference evidence="11 12" key="1">
    <citation type="submission" date="2018-02" db="EMBL/GenBank/DDBJ databases">
        <title>Fusarium culmorum secondary metabolites in fungal-bacterial-plant interactions.</title>
        <authorList>
            <person name="Schmidt R."/>
        </authorList>
    </citation>
    <scope>NUCLEOTIDE SEQUENCE [LARGE SCALE GENOMIC DNA]</scope>
    <source>
        <strain evidence="11 12">PV</strain>
    </source>
</reference>
<dbReference type="CDD" id="cd11061">
    <property type="entry name" value="CYP67-like"/>
    <property type="match status" value="1"/>
</dbReference>
<dbReference type="PANTHER" id="PTHR24305">
    <property type="entry name" value="CYTOCHROME P450"/>
    <property type="match status" value="1"/>
</dbReference>
<dbReference type="Proteomes" id="UP000241587">
    <property type="component" value="Unassembled WGS sequence"/>
</dbReference>
<keyword evidence="6 8" id="KW-0408">Iron</keyword>
<keyword evidence="7 9" id="KW-0503">Monooxygenase</keyword>
<comment type="similarity">
    <text evidence="2 9">Belongs to the cytochrome P450 family.</text>
</comment>
<dbReference type="GO" id="GO:0016705">
    <property type="term" value="F:oxidoreductase activity, acting on paired donors, with incorporation or reduction of molecular oxygen"/>
    <property type="evidence" value="ECO:0007669"/>
    <property type="project" value="InterPro"/>
</dbReference>
<name>A0A2T4GRN9_FUSCU</name>
<accession>A0A2T4GRN9</accession>
<evidence type="ECO:0000256" key="3">
    <source>
        <dbReference type="ARBA" id="ARBA00022617"/>
    </source>
</evidence>
<evidence type="ECO:0000256" key="5">
    <source>
        <dbReference type="ARBA" id="ARBA00023002"/>
    </source>
</evidence>
<keyword evidence="10" id="KW-0472">Membrane</keyword>
<protein>
    <submittedName>
        <fullName evidence="11">Cytochrome P450 momooxygenase apf7</fullName>
    </submittedName>
</protein>
<keyword evidence="12" id="KW-1185">Reference proteome</keyword>
<sequence>MAPFFYSNILAAPTRIILFSIGIPTAVLAFYVIAAIVYRLWFHPLAKYPGPFLARISNIHSGYHAWRGSLHIDMLRCHNKYGELFNARFREIRSLTHYHQALLFVTHTTNSLSILLRDLKTLMGKPDIYNSSGNVEKSPYYKAMQHRAPNVLTAVDKKAHGMRRRILSQGLSDSSTRAFGDTIKKHIERLCQKIEGHSDPNAQWSESYDMARWFSYLTFDIMADVVFGQPYNLLGNSEYRYVVESIEGSNIRTGVLIQAPEAYIWRLDKRLFPTSIRHRNTFVKFISSLVQERLTTKPLERNDIISHLLTAKDSETGQGFTKNEVAAESSTLIVAGTDTSSTALAATLFYLTQYPNMYRRAVAEVRSSFAKSQDVKLGRALNECVFTRACIEESMRLSPPAASALWRRVQVGGQTVDGHAIQAGCNIGVCIYAIHHNELYYPDPFVFNPDRWLQNAKLAQSAFNPFSVGPRSCIGKGFAMAELMLSVASILVKFDIRRAPGDQGCIGQGHLDGEDGRRMVDEYQLHDHVTAFKQGPVLQFRCCDAVVQSEA</sequence>
<dbReference type="InterPro" id="IPR002401">
    <property type="entry name" value="Cyt_P450_E_grp-I"/>
</dbReference>
<evidence type="ECO:0000256" key="1">
    <source>
        <dbReference type="ARBA" id="ARBA00001971"/>
    </source>
</evidence>
<dbReference type="PANTHER" id="PTHR24305:SF237">
    <property type="entry name" value="CYTOCHROME P450 MONOOXYGENASE ATNE-RELATED"/>
    <property type="match status" value="1"/>
</dbReference>
<dbReference type="InterPro" id="IPR001128">
    <property type="entry name" value="Cyt_P450"/>
</dbReference>
<dbReference type="OMA" id="DMMRCHE"/>
<dbReference type="InterPro" id="IPR017972">
    <property type="entry name" value="Cyt_P450_CS"/>
</dbReference>
<dbReference type="PRINTS" id="PR00463">
    <property type="entry name" value="EP450I"/>
</dbReference>
<dbReference type="PROSITE" id="PS00086">
    <property type="entry name" value="CYTOCHROME_P450"/>
    <property type="match status" value="1"/>
</dbReference>
<comment type="cofactor">
    <cofactor evidence="1 8">
        <name>heme</name>
        <dbReference type="ChEBI" id="CHEBI:30413"/>
    </cofactor>
</comment>
<dbReference type="Pfam" id="PF00067">
    <property type="entry name" value="p450"/>
    <property type="match status" value="1"/>
</dbReference>
<feature type="binding site" description="axial binding residue" evidence="8">
    <location>
        <position position="473"/>
    </location>
    <ligand>
        <name>heme</name>
        <dbReference type="ChEBI" id="CHEBI:30413"/>
    </ligand>
    <ligandPart>
        <name>Fe</name>
        <dbReference type="ChEBI" id="CHEBI:18248"/>
    </ligandPart>
</feature>
<evidence type="ECO:0000256" key="7">
    <source>
        <dbReference type="ARBA" id="ARBA00023033"/>
    </source>
</evidence>
<keyword evidence="4 8" id="KW-0479">Metal-binding</keyword>
<comment type="caution">
    <text evidence="11">The sequence shown here is derived from an EMBL/GenBank/DDBJ whole genome shotgun (WGS) entry which is preliminary data.</text>
</comment>
<evidence type="ECO:0000313" key="12">
    <source>
        <dbReference type="Proteomes" id="UP000241587"/>
    </source>
</evidence>
<dbReference type="InterPro" id="IPR050121">
    <property type="entry name" value="Cytochrome_P450_monoxygenase"/>
</dbReference>
<feature type="transmembrane region" description="Helical" evidence="10">
    <location>
        <begin position="16"/>
        <end position="38"/>
    </location>
</feature>
<organism evidence="11 12">
    <name type="scientific">Fusarium culmorum</name>
    <dbReference type="NCBI Taxonomy" id="5516"/>
    <lineage>
        <taxon>Eukaryota</taxon>
        <taxon>Fungi</taxon>
        <taxon>Dikarya</taxon>
        <taxon>Ascomycota</taxon>
        <taxon>Pezizomycotina</taxon>
        <taxon>Sordariomycetes</taxon>
        <taxon>Hypocreomycetidae</taxon>
        <taxon>Hypocreales</taxon>
        <taxon>Nectriaceae</taxon>
        <taxon>Fusarium</taxon>
    </lineage>
</organism>
<evidence type="ECO:0000256" key="6">
    <source>
        <dbReference type="ARBA" id="ARBA00023004"/>
    </source>
</evidence>
<gene>
    <name evidence="11" type="ORF">FCULG_00012315</name>
</gene>
<evidence type="ECO:0000313" key="11">
    <source>
        <dbReference type="EMBL" id="PTD06180.1"/>
    </source>
</evidence>
<keyword evidence="10" id="KW-0812">Transmembrane</keyword>
<dbReference type="PRINTS" id="PR00385">
    <property type="entry name" value="P450"/>
</dbReference>
<keyword evidence="10" id="KW-1133">Transmembrane helix</keyword>
<evidence type="ECO:0000256" key="9">
    <source>
        <dbReference type="RuleBase" id="RU000461"/>
    </source>
</evidence>
<keyword evidence="3 8" id="KW-0349">Heme</keyword>
<dbReference type="OrthoDB" id="1470350at2759"/>